<reference evidence="4 5" key="1">
    <citation type="journal article" date="2008" name="J. Bacteriol.">
        <title>Insights into plant cell wall degradation from the genome sequence of the soil bacterium Cellvibrio japonicus.</title>
        <authorList>
            <person name="Deboy R.T."/>
            <person name="Mongodin E.F."/>
            <person name="Fouts D.E."/>
            <person name="Tailford L.E."/>
            <person name="Khouri H."/>
            <person name="Emerson J.B."/>
            <person name="Mohamoud Y."/>
            <person name="Watkins K."/>
            <person name="Henrissat B."/>
            <person name="Gilbert H.J."/>
            <person name="Nelson K.E."/>
        </authorList>
    </citation>
    <scope>NUCLEOTIDE SEQUENCE [LARGE SCALE GENOMIC DNA]</scope>
    <source>
        <strain evidence="4 5">Ueda107</strain>
    </source>
</reference>
<feature type="transmembrane region" description="Helical" evidence="2">
    <location>
        <begin position="37"/>
        <end position="57"/>
    </location>
</feature>
<dbReference type="PANTHER" id="PTHR43318">
    <property type="entry name" value="UDP-N-ACETYLGLUCOSAMINE 4,6-DEHYDRATASE"/>
    <property type="match status" value="1"/>
</dbReference>
<dbReference type="InterPro" id="IPR003869">
    <property type="entry name" value="Polysac_CapD-like"/>
</dbReference>
<dbReference type="Pfam" id="PF02719">
    <property type="entry name" value="Polysacc_synt_2"/>
    <property type="match status" value="1"/>
</dbReference>
<dbReference type="STRING" id="498211.CJA_3455"/>
<dbReference type="KEGG" id="cja:CJA_3455"/>
<keyword evidence="5" id="KW-1185">Reference proteome</keyword>
<feature type="transmembrane region" description="Helical" evidence="2">
    <location>
        <begin position="102"/>
        <end position="128"/>
    </location>
</feature>
<protein>
    <submittedName>
        <fullName evidence="4">WbgZ</fullName>
    </submittedName>
</protein>
<dbReference type="Pfam" id="PF13727">
    <property type="entry name" value="CoA_binding_3"/>
    <property type="match status" value="1"/>
</dbReference>
<dbReference type="Gene3D" id="3.40.50.720">
    <property type="entry name" value="NAD(P)-binding Rossmann-like Domain"/>
    <property type="match status" value="2"/>
</dbReference>
<evidence type="ECO:0000256" key="1">
    <source>
        <dbReference type="ARBA" id="ARBA00007430"/>
    </source>
</evidence>
<accession>B3PG01</accession>
<keyword evidence="2" id="KW-0472">Membrane</keyword>
<dbReference type="HOGENOM" id="CLU_013560_5_0_6"/>
<feature type="domain" description="Polysaccharide biosynthesis protein CapD-like" evidence="3">
    <location>
        <begin position="303"/>
        <end position="596"/>
    </location>
</feature>
<dbReference type="InterPro" id="IPR036291">
    <property type="entry name" value="NAD(P)-bd_dom_sf"/>
</dbReference>
<dbReference type="EMBL" id="CP000934">
    <property type="protein sequence ID" value="ACE86206.1"/>
    <property type="molecule type" value="Genomic_DNA"/>
</dbReference>
<keyword evidence="2" id="KW-1133">Transmembrane helix</keyword>
<dbReference type="CDD" id="cd05237">
    <property type="entry name" value="UDP_invert_4-6DH_SDR_e"/>
    <property type="match status" value="1"/>
</dbReference>
<evidence type="ECO:0000313" key="4">
    <source>
        <dbReference type="EMBL" id="ACE86206.1"/>
    </source>
</evidence>
<dbReference type="AlphaFoldDB" id="B3PG01"/>
<evidence type="ECO:0000259" key="3">
    <source>
        <dbReference type="Pfam" id="PF02719"/>
    </source>
</evidence>
<dbReference type="InterPro" id="IPR029063">
    <property type="entry name" value="SAM-dependent_MTases_sf"/>
</dbReference>
<proteinExistence type="inferred from homology"/>
<dbReference type="SUPFAM" id="SSF51735">
    <property type="entry name" value="NAD(P)-binding Rossmann-fold domains"/>
    <property type="match status" value="1"/>
</dbReference>
<evidence type="ECO:0000313" key="5">
    <source>
        <dbReference type="Proteomes" id="UP000001036"/>
    </source>
</evidence>
<gene>
    <name evidence="4" type="ordered locus">CJA_3455</name>
</gene>
<comment type="similarity">
    <text evidence="1">Belongs to the polysaccharide synthase family.</text>
</comment>
<feature type="transmembrane region" description="Helical" evidence="2">
    <location>
        <begin position="134"/>
        <end position="151"/>
    </location>
</feature>
<sequence length="669" mass="74836">MVDTMTPLESMNGPKELMKNNSLLYRFLSAPRPVKRAISVCYDTIAIVSSFYLAYALRMGRTEIHFDRPILLCLLFTLVVSLYTFMRMGLYRAILRYMTQQAMFTIVIGILISSLAMALSGFFLHAFLPRSVPIIYVFTTLILIGLPRLAFRNIVQALTPKGDVKVIIYGAGETGSNLAAQLQQGSEFHPVAFVDDNKILQGSVLRGLTVYHPHKLSALIEEHQVSRILLALGNIERQERIRIIRYLEPLLVQVQTIPPITDIVRGVAHISELRNIQIEDLLGRDPVAPDPILMGKNTTDKVVMVTGAGGSIGSELCRQLIKLSPSKIILFEQNEFNLYRIEKELAEKVIADQLPIEIVPLLGSVQNVSLLNMVMSQFAVHIVYHAAAYKHVPIVEHNLIEGVKNNLFGTRNVAEAALRHRVKHFVLISTDKAVRPTNIMGASKRLAELVLQDLATRTSSTTFSMVRFGNVLDSSGSVVPRFREQIRRGGPITVTHKDIVRYFMTISEAAQLVIQAGSMAQGGDVFVLDMGEPVKIHDLAREMALLSGYSVRDENNPNGDIEIIFTGLRPGEKLYEELLCGSNCEGTTHPRILRAQEKKISPQSLAELLDKAQLYCEQYRHQELFTLIVDSDVEFEPLYEMSDLIHKSKKETAKLLVMPGLVDKKILAE</sequence>
<organism evidence="4 5">
    <name type="scientific">Cellvibrio japonicus (strain Ueda107)</name>
    <name type="common">Pseudomonas fluorescens subsp. cellulosa</name>
    <dbReference type="NCBI Taxonomy" id="498211"/>
    <lineage>
        <taxon>Bacteria</taxon>
        <taxon>Pseudomonadati</taxon>
        <taxon>Pseudomonadota</taxon>
        <taxon>Gammaproteobacteria</taxon>
        <taxon>Cellvibrionales</taxon>
        <taxon>Cellvibrionaceae</taxon>
        <taxon>Cellvibrio</taxon>
    </lineage>
</organism>
<dbReference type="PANTHER" id="PTHR43318:SF1">
    <property type="entry name" value="POLYSACCHARIDE BIOSYNTHESIS PROTEIN EPSC-RELATED"/>
    <property type="match status" value="1"/>
</dbReference>
<keyword evidence="2" id="KW-0812">Transmembrane</keyword>
<evidence type="ECO:0000256" key="2">
    <source>
        <dbReference type="SAM" id="Phobius"/>
    </source>
</evidence>
<feature type="transmembrane region" description="Helical" evidence="2">
    <location>
        <begin position="69"/>
        <end position="90"/>
    </location>
</feature>
<dbReference type="SUPFAM" id="SSF53335">
    <property type="entry name" value="S-adenosyl-L-methionine-dependent methyltransferases"/>
    <property type="match status" value="1"/>
</dbReference>
<dbReference type="Proteomes" id="UP000001036">
    <property type="component" value="Chromosome"/>
</dbReference>
<name>B3PG01_CELJU</name>
<dbReference type="eggNOG" id="COG1086">
    <property type="taxonomic scope" value="Bacteria"/>
</dbReference>
<dbReference type="InterPro" id="IPR051203">
    <property type="entry name" value="Polysaccharide_Synthase-Rel"/>
</dbReference>